<dbReference type="SUPFAM" id="SSF46785">
    <property type="entry name" value="Winged helix' DNA-binding domain"/>
    <property type="match status" value="1"/>
</dbReference>
<dbReference type="Pfam" id="PF00250">
    <property type="entry name" value="Forkhead"/>
    <property type="match status" value="1"/>
</dbReference>
<dbReference type="GO" id="GO:0000981">
    <property type="term" value="F:DNA-binding transcription factor activity, RNA polymerase II-specific"/>
    <property type="evidence" value="ECO:0007669"/>
    <property type="project" value="TreeGrafter"/>
</dbReference>
<dbReference type="PANTHER" id="PTHR46078:SF2">
    <property type="entry name" value="FORK-HEAD DOMAIN-CONTAINING PROTEIN"/>
    <property type="match status" value="1"/>
</dbReference>
<feature type="region of interest" description="Disordered" evidence="6">
    <location>
        <begin position="400"/>
        <end position="502"/>
    </location>
</feature>
<feature type="DNA-binding region" description="Fork-head" evidence="5">
    <location>
        <begin position="304"/>
        <end position="387"/>
    </location>
</feature>
<keyword evidence="3" id="KW-0804">Transcription</keyword>
<keyword evidence="2 5" id="KW-0238">DNA-binding</keyword>
<dbReference type="AlphaFoldDB" id="A0AAE8N776"/>
<feature type="region of interest" description="Disordered" evidence="6">
    <location>
        <begin position="110"/>
        <end position="197"/>
    </location>
</feature>
<feature type="compositionally biased region" description="Gly residues" evidence="6">
    <location>
        <begin position="423"/>
        <end position="434"/>
    </location>
</feature>
<evidence type="ECO:0000256" key="2">
    <source>
        <dbReference type="ARBA" id="ARBA00023125"/>
    </source>
</evidence>
<dbReference type="GO" id="GO:0005634">
    <property type="term" value="C:nucleus"/>
    <property type="evidence" value="ECO:0007669"/>
    <property type="project" value="UniProtKB-SubCell"/>
</dbReference>
<evidence type="ECO:0000259" key="7">
    <source>
        <dbReference type="PROSITE" id="PS50039"/>
    </source>
</evidence>
<dbReference type="EMBL" id="ONZQ02000017">
    <property type="protein sequence ID" value="SPO06939.1"/>
    <property type="molecule type" value="Genomic_DNA"/>
</dbReference>
<sequence length="611" mass="65360">MAIVIADRVPTSDNLAVSGYYYVVLDGSIATSTNGYYYPQSDTGCLTEPTTYLHLPQQQQQQHVRDPHTVGRPPPPFANAICMRHHGVSEAPAMAMQHWQSHTQVQVVPATAVSTSPGDPHSAGSSPWTAVDHDWDSDNFSHHGSPRPGSPPVTTYNQAPMSPVSWPSPISLSSPGPLPYQQQDDQQLQQQQQQHIQAIPPARISSSPAPNDNGAPMYHAQQMAGMYSPTCHPFVMDDRLVVSEQQQSSPTVATAMPAAHHQHLMQTSAVPLSSNNGDAASMSPGVEPEDDEMALEVETIDLPYAELIYKALLNHPRHAMTLQEVYQWFENNTQKDVTSPGWHNSVRHNLSLNKAFQRREQNLSQGDCSSTSPSSSNLKKPKEWYLEDWAIAEGGVQSTTKYRSPLTKKSKARCTPAGAVTKAGGGGGKGGGGSHANQVIQQSRGAMGGGASGRRLSGQRGGRGSSRQRNLQRLQGIPEVQVQMPPPPPTSNPAAAYPGSSTCTGITTPHHWDVMADSSISIQLGSSGYLTPDGTQGRAAPQDGFDASMSVIDEQAGVYYSPGGTTQGGGGDYSAEMSPFGLSDVEGVFPDGGLFARLSLRGPHGHVQECQ</sequence>
<evidence type="ECO:0000256" key="3">
    <source>
        <dbReference type="ARBA" id="ARBA00023163"/>
    </source>
</evidence>
<protein>
    <recommendedName>
        <fullName evidence="7">Fork-head domain-containing protein</fullName>
    </recommendedName>
</protein>
<dbReference type="GO" id="GO:0000978">
    <property type="term" value="F:RNA polymerase II cis-regulatory region sequence-specific DNA binding"/>
    <property type="evidence" value="ECO:0007669"/>
    <property type="project" value="TreeGrafter"/>
</dbReference>
<keyword evidence="4 5" id="KW-0539">Nucleus</keyword>
<dbReference type="InterPro" id="IPR036388">
    <property type="entry name" value="WH-like_DNA-bd_sf"/>
</dbReference>
<reference evidence="8" key="1">
    <citation type="submission" date="2018-03" db="EMBL/GenBank/DDBJ databases">
        <authorList>
            <person name="Guldener U."/>
        </authorList>
    </citation>
    <scope>NUCLEOTIDE SEQUENCE</scope>
</reference>
<gene>
    <name evidence="8" type="ORF">DNG_09633</name>
</gene>
<evidence type="ECO:0000256" key="1">
    <source>
        <dbReference type="ARBA" id="ARBA00023015"/>
    </source>
</evidence>
<feature type="compositionally biased region" description="Low complexity" evidence="6">
    <location>
        <begin position="465"/>
        <end position="476"/>
    </location>
</feature>
<evidence type="ECO:0000256" key="5">
    <source>
        <dbReference type="PROSITE-ProRule" id="PRU00089"/>
    </source>
</evidence>
<keyword evidence="1" id="KW-0805">Transcription regulation</keyword>
<feature type="region of interest" description="Disordered" evidence="6">
    <location>
        <begin position="360"/>
        <end position="379"/>
    </location>
</feature>
<dbReference type="PROSITE" id="PS50039">
    <property type="entry name" value="FORK_HEAD_3"/>
    <property type="match status" value="1"/>
</dbReference>
<dbReference type="Proteomes" id="UP001187682">
    <property type="component" value="Unassembled WGS sequence"/>
</dbReference>
<comment type="caution">
    <text evidence="8">The sequence shown here is derived from an EMBL/GenBank/DDBJ whole genome shotgun (WGS) entry which is preliminary data.</text>
</comment>
<evidence type="ECO:0000256" key="6">
    <source>
        <dbReference type="SAM" id="MobiDB-lite"/>
    </source>
</evidence>
<comment type="subcellular location">
    <subcellularLocation>
        <location evidence="5">Nucleus</location>
    </subcellularLocation>
</comment>
<feature type="domain" description="Fork-head" evidence="7">
    <location>
        <begin position="304"/>
        <end position="387"/>
    </location>
</feature>
<proteinExistence type="predicted"/>
<accession>A0AAE8N776</accession>
<organism evidence="8 9">
    <name type="scientific">Cephalotrichum gorgonifer</name>
    <dbReference type="NCBI Taxonomy" id="2041049"/>
    <lineage>
        <taxon>Eukaryota</taxon>
        <taxon>Fungi</taxon>
        <taxon>Dikarya</taxon>
        <taxon>Ascomycota</taxon>
        <taxon>Pezizomycotina</taxon>
        <taxon>Sordariomycetes</taxon>
        <taxon>Hypocreomycetidae</taxon>
        <taxon>Microascales</taxon>
        <taxon>Microascaceae</taxon>
        <taxon>Cephalotrichum</taxon>
    </lineage>
</organism>
<dbReference type="InterPro" id="IPR001766">
    <property type="entry name" value="Fork_head_dom"/>
</dbReference>
<dbReference type="InterPro" id="IPR036390">
    <property type="entry name" value="WH_DNA-bd_sf"/>
</dbReference>
<name>A0AAE8N776_9PEZI</name>
<evidence type="ECO:0000313" key="9">
    <source>
        <dbReference type="Proteomes" id="UP001187682"/>
    </source>
</evidence>
<evidence type="ECO:0000313" key="8">
    <source>
        <dbReference type="EMBL" id="SPO06939.1"/>
    </source>
</evidence>
<dbReference type="SMART" id="SM00339">
    <property type="entry name" value="FH"/>
    <property type="match status" value="1"/>
</dbReference>
<keyword evidence="9" id="KW-1185">Reference proteome</keyword>
<feature type="compositionally biased region" description="Basic and acidic residues" evidence="6">
    <location>
        <begin position="131"/>
        <end position="141"/>
    </location>
</feature>
<evidence type="ECO:0000256" key="4">
    <source>
        <dbReference type="ARBA" id="ARBA00023242"/>
    </source>
</evidence>
<dbReference type="PANTHER" id="PTHR46078">
    <property type="entry name" value="FORKHEAD BOX PROTEIN J2 FAMILY MEMBER"/>
    <property type="match status" value="1"/>
</dbReference>
<dbReference type="Gene3D" id="1.10.10.10">
    <property type="entry name" value="Winged helix-like DNA-binding domain superfamily/Winged helix DNA-binding domain"/>
    <property type="match status" value="1"/>
</dbReference>
<feature type="compositionally biased region" description="Polar residues" evidence="6">
    <location>
        <begin position="110"/>
        <end position="128"/>
    </location>
</feature>
<dbReference type="InterPro" id="IPR045912">
    <property type="entry name" value="FOXJ2/3-like"/>
</dbReference>
<feature type="compositionally biased region" description="Low complexity" evidence="6">
    <location>
        <begin position="162"/>
        <end position="197"/>
    </location>
</feature>